<gene>
    <name evidence="7" type="ORF">BJY14_007407</name>
</gene>
<evidence type="ECO:0000256" key="1">
    <source>
        <dbReference type="ARBA" id="ARBA00007749"/>
    </source>
</evidence>
<evidence type="ECO:0000313" key="8">
    <source>
        <dbReference type="Proteomes" id="UP000529783"/>
    </source>
</evidence>
<dbReference type="CDD" id="cd07742">
    <property type="entry name" value="metallo-hydrolase-like_MBL-fold"/>
    <property type="match status" value="1"/>
</dbReference>
<evidence type="ECO:0000256" key="3">
    <source>
        <dbReference type="ARBA" id="ARBA00022801"/>
    </source>
</evidence>
<feature type="domain" description="Metallo-beta-lactamase" evidence="6">
    <location>
        <begin position="30"/>
        <end position="252"/>
    </location>
</feature>
<dbReference type="SMART" id="SM00849">
    <property type="entry name" value="Lactamase_B"/>
    <property type="match status" value="1"/>
</dbReference>
<dbReference type="SUPFAM" id="SSF56281">
    <property type="entry name" value="Metallo-hydrolase/oxidoreductase"/>
    <property type="match status" value="1"/>
</dbReference>
<evidence type="ECO:0000256" key="2">
    <source>
        <dbReference type="ARBA" id="ARBA00022723"/>
    </source>
</evidence>
<dbReference type="Pfam" id="PF00753">
    <property type="entry name" value="Lactamase_B"/>
    <property type="match status" value="1"/>
</dbReference>
<reference evidence="7 8" key="1">
    <citation type="submission" date="2020-07" db="EMBL/GenBank/DDBJ databases">
        <title>Sequencing the genomes of 1000 actinobacteria strains.</title>
        <authorList>
            <person name="Klenk H.-P."/>
        </authorList>
    </citation>
    <scope>NUCLEOTIDE SEQUENCE [LARGE SCALE GENOMIC DNA]</scope>
    <source>
        <strain evidence="7 8">DSM 40398</strain>
    </source>
</reference>
<evidence type="ECO:0000256" key="4">
    <source>
        <dbReference type="ARBA" id="ARBA00022833"/>
    </source>
</evidence>
<dbReference type="AlphaFoldDB" id="A0A7Y9EPI0"/>
<dbReference type="EMBL" id="JACCBA010000001">
    <property type="protein sequence ID" value="NYD51424.1"/>
    <property type="molecule type" value="Genomic_DNA"/>
</dbReference>
<name>A0A7Y9EPI0_9ACTN</name>
<dbReference type="GO" id="GO:0046872">
    <property type="term" value="F:metal ion binding"/>
    <property type="evidence" value="ECO:0007669"/>
    <property type="project" value="UniProtKB-KW"/>
</dbReference>
<dbReference type="PANTHER" id="PTHR42978">
    <property type="entry name" value="QUORUM-QUENCHING LACTONASE YTNP-RELATED-RELATED"/>
    <property type="match status" value="1"/>
</dbReference>
<dbReference type="GO" id="GO:0016787">
    <property type="term" value="F:hydrolase activity"/>
    <property type="evidence" value="ECO:0007669"/>
    <property type="project" value="UniProtKB-KW"/>
</dbReference>
<comment type="similarity">
    <text evidence="1">Belongs to the metallo-beta-lactamase superfamily.</text>
</comment>
<feature type="compositionally biased region" description="Basic and acidic residues" evidence="5">
    <location>
        <begin position="1"/>
        <end position="15"/>
    </location>
</feature>
<dbReference type="InterPro" id="IPR001279">
    <property type="entry name" value="Metallo-B-lactamas"/>
</dbReference>
<dbReference type="InterPro" id="IPR051013">
    <property type="entry name" value="MBL_superfamily_lactonases"/>
</dbReference>
<proteinExistence type="inferred from homology"/>
<organism evidence="7 8">
    <name type="scientific">Actinomadura luteofluorescens</name>
    <dbReference type="NCBI Taxonomy" id="46163"/>
    <lineage>
        <taxon>Bacteria</taxon>
        <taxon>Bacillati</taxon>
        <taxon>Actinomycetota</taxon>
        <taxon>Actinomycetes</taxon>
        <taxon>Streptosporangiales</taxon>
        <taxon>Thermomonosporaceae</taxon>
        <taxon>Actinomadura</taxon>
    </lineage>
</organism>
<evidence type="ECO:0000259" key="6">
    <source>
        <dbReference type="SMART" id="SM00849"/>
    </source>
</evidence>
<feature type="region of interest" description="Disordered" evidence="5">
    <location>
        <begin position="1"/>
        <end position="25"/>
    </location>
</feature>
<dbReference type="RefSeq" id="WP_179847818.1">
    <property type="nucleotide sequence ID" value="NZ_JACCBA010000001.1"/>
</dbReference>
<evidence type="ECO:0000313" key="7">
    <source>
        <dbReference type="EMBL" id="NYD51424.1"/>
    </source>
</evidence>
<keyword evidence="4" id="KW-0862">Zinc</keyword>
<dbReference type="PANTHER" id="PTHR42978:SF3">
    <property type="entry name" value="BLR3078 PROTEIN"/>
    <property type="match status" value="1"/>
</dbReference>
<dbReference type="InterPro" id="IPR036866">
    <property type="entry name" value="RibonucZ/Hydroxyglut_hydro"/>
</dbReference>
<dbReference type="Proteomes" id="UP000529783">
    <property type="component" value="Unassembled WGS sequence"/>
</dbReference>
<keyword evidence="8" id="KW-1185">Reference proteome</keyword>
<keyword evidence="2" id="KW-0479">Metal-binding</keyword>
<protein>
    <submittedName>
        <fullName evidence="7">Glyoxylase-like metal-dependent hydrolase (Beta-lactamase superfamily II)</fullName>
    </submittedName>
</protein>
<dbReference type="Gene3D" id="3.60.15.10">
    <property type="entry name" value="Ribonuclease Z/Hydroxyacylglutathione hydrolase-like"/>
    <property type="match status" value="1"/>
</dbReference>
<evidence type="ECO:0000256" key="5">
    <source>
        <dbReference type="SAM" id="MobiDB-lite"/>
    </source>
</evidence>
<accession>A0A7Y9EPI0</accession>
<comment type="caution">
    <text evidence="7">The sequence shown here is derived from an EMBL/GenBank/DDBJ whole genome shotgun (WGS) entry which is preliminary data.</text>
</comment>
<sequence>MRVHHLDCAPMREIEPADGPESPLRPAPAVGHVLLVETGSAGLVLVDAGIGLGDIERPSERLLDDWVEMAGATLDPSATAVRQIEALGYAAADVRHVVPTHLHRDHAGGLSDFPDAAVHLFEAELADGGKTPAQLAHGPKWVAYAGAGGETWHGFEGVRSLEGVPEDVLLVPLGGHTPGHAGVAVRDGARWLLHAGDAYMYHGEVDRPEPVVHPLMELVQAGGEVDRELRLANVARLRELARTGEVEVFCAHDPWELARYRDVGQRSALQDG</sequence>
<keyword evidence="3 7" id="KW-0378">Hydrolase</keyword>